<comment type="caution">
    <text evidence="10">The sequence shown here is derived from an EMBL/GenBank/DDBJ whole genome shotgun (WGS) entry which is preliminary data.</text>
</comment>
<dbReference type="InterPro" id="IPR027806">
    <property type="entry name" value="HARBI1_dom"/>
</dbReference>
<keyword evidence="6" id="KW-0378">Hydrolase</keyword>
<keyword evidence="7" id="KW-0539">Nucleus</keyword>
<dbReference type="PANTHER" id="PTHR22930">
    <property type="match status" value="1"/>
</dbReference>
<keyword evidence="8" id="KW-1133">Transmembrane helix</keyword>
<reference evidence="10" key="1">
    <citation type="submission" date="2022-03" db="EMBL/GenBank/DDBJ databases">
        <authorList>
            <person name="Sayadi A."/>
        </authorList>
    </citation>
    <scope>NUCLEOTIDE SEQUENCE</scope>
</reference>
<organism evidence="10 11">
    <name type="scientific">Acanthoscelides obtectus</name>
    <name type="common">Bean weevil</name>
    <name type="synonym">Bruchus obtectus</name>
    <dbReference type="NCBI Taxonomy" id="200917"/>
    <lineage>
        <taxon>Eukaryota</taxon>
        <taxon>Metazoa</taxon>
        <taxon>Ecdysozoa</taxon>
        <taxon>Arthropoda</taxon>
        <taxon>Hexapoda</taxon>
        <taxon>Insecta</taxon>
        <taxon>Pterygota</taxon>
        <taxon>Neoptera</taxon>
        <taxon>Endopterygota</taxon>
        <taxon>Coleoptera</taxon>
        <taxon>Polyphaga</taxon>
        <taxon>Cucujiformia</taxon>
        <taxon>Chrysomeloidea</taxon>
        <taxon>Chrysomelidae</taxon>
        <taxon>Bruchinae</taxon>
        <taxon>Bruchini</taxon>
        <taxon>Acanthoscelides</taxon>
    </lineage>
</organism>
<dbReference type="PANTHER" id="PTHR22930:SF269">
    <property type="entry name" value="NUCLEASE HARBI1-LIKE PROTEIN"/>
    <property type="match status" value="1"/>
</dbReference>
<evidence type="ECO:0000313" key="11">
    <source>
        <dbReference type="Proteomes" id="UP001152888"/>
    </source>
</evidence>
<dbReference type="GO" id="GO:0005634">
    <property type="term" value="C:nucleus"/>
    <property type="evidence" value="ECO:0007669"/>
    <property type="project" value="UniProtKB-SubCell"/>
</dbReference>
<evidence type="ECO:0000313" key="10">
    <source>
        <dbReference type="EMBL" id="CAH2010988.1"/>
    </source>
</evidence>
<feature type="transmembrane region" description="Helical" evidence="8">
    <location>
        <begin position="6"/>
        <end position="23"/>
    </location>
</feature>
<protein>
    <recommendedName>
        <fullName evidence="9">DDE Tnp4 domain-containing protein</fullName>
    </recommendedName>
</protein>
<evidence type="ECO:0000256" key="1">
    <source>
        <dbReference type="ARBA" id="ARBA00001968"/>
    </source>
</evidence>
<dbReference type="OrthoDB" id="6627079at2759"/>
<keyword evidence="4" id="KW-0540">Nuclease</keyword>
<gene>
    <name evidence="10" type="ORF">ACAOBT_LOCUS31892</name>
</gene>
<dbReference type="GO" id="GO:0046872">
    <property type="term" value="F:metal ion binding"/>
    <property type="evidence" value="ECO:0007669"/>
    <property type="project" value="UniProtKB-KW"/>
</dbReference>
<evidence type="ECO:0000256" key="5">
    <source>
        <dbReference type="ARBA" id="ARBA00022723"/>
    </source>
</evidence>
<accession>A0A9P0MBN0</accession>
<evidence type="ECO:0000256" key="7">
    <source>
        <dbReference type="ARBA" id="ARBA00023242"/>
    </source>
</evidence>
<keyword evidence="5" id="KW-0479">Metal-binding</keyword>
<keyword evidence="8" id="KW-0472">Membrane</keyword>
<dbReference type="Pfam" id="PF13359">
    <property type="entry name" value="DDE_Tnp_4"/>
    <property type="match status" value="1"/>
</dbReference>
<dbReference type="GO" id="GO:0004518">
    <property type="term" value="F:nuclease activity"/>
    <property type="evidence" value="ECO:0007669"/>
    <property type="project" value="UniProtKB-KW"/>
</dbReference>
<comment type="cofactor">
    <cofactor evidence="1">
        <name>a divalent metal cation</name>
        <dbReference type="ChEBI" id="CHEBI:60240"/>
    </cofactor>
</comment>
<dbReference type="Proteomes" id="UP001152888">
    <property type="component" value="Unassembled WGS sequence"/>
</dbReference>
<evidence type="ECO:0000256" key="2">
    <source>
        <dbReference type="ARBA" id="ARBA00004123"/>
    </source>
</evidence>
<dbReference type="AlphaFoldDB" id="A0A9P0MBN0"/>
<sequence>MDFDEQFLFLSFLFLECVFLYLMTQENRRWWVRPIFRERNEKGAFRNIFTHMKTKDPEMFFKYTRMLPDQFDSILCLLKPKLLKHSRREYLSPALKLAMTLKFLAHGGSFQSLSWEFRVGHSTVSKVIFETCTAIWDTMQPIYLKSPTEQEWINISHQFSNRWNFPHTLGAIDGKHVHIQCPLNSGSLYYNYKNHFSIILLACCDADYKFIWADIGAYGSEHDASVFRRSQMGKQLDEGSVQLPKVDQLPSSNVEMPYFFVGDEAFPLKPYLMRPYPGRQLTEQKFQLQVGMWKQHKMNISDKFCCRLSRARRVIENSFGILASRWRVYRSPLLCSIKTTEAVVKATICLHNYLKTEAPTTYVPPTLIDSLKDDGGTNRDGEWREIIQNDTNLTPIGRVGANISASATMALRDKLAEYLISDAGAVSWQMAYVNRGRF</sequence>
<dbReference type="EMBL" id="CAKOFQ010008023">
    <property type="protein sequence ID" value="CAH2010988.1"/>
    <property type="molecule type" value="Genomic_DNA"/>
</dbReference>
<dbReference type="InterPro" id="IPR045249">
    <property type="entry name" value="HARBI1-like"/>
</dbReference>
<feature type="domain" description="DDE Tnp4" evidence="9">
    <location>
        <begin position="172"/>
        <end position="352"/>
    </location>
</feature>
<evidence type="ECO:0000256" key="3">
    <source>
        <dbReference type="ARBA" id="ARBA00006958"/>
    </source>
</evidence>
<comment type="subcellular location">
    <subcellularLocation>
        <location evidence="2">Nucleus</location>
    </subcellularLocation>
</comment>
<evidence type="ECO:0000256" key="4">
    <source>
        <dbReference type="ARBA" id="ARBA00022722"/>
    </source>
</evidence>
<evidence type="ECO:0000256" key="6">
    <source>
        <dbReference type="ARBA" id="ARBA00022801"/>
    </source>
</evidence>
<keyword evidence="8" id="KW-0812">Transmembrane</keyword>
<comment type="similarity">
    <text evidence="3">Belongs to the HARBI1 family.</text>
</comment>
<name>A0A9P0MBN0_ACAOB</name>
<proteinExistence type="inferred from homology"/>
<dbReference type="GO" id="GO:0016787">
    <property type="term" value="F:hydrolase activity"/>
    <property type="evidence" value="ECO:0007669"/>
    <property type="project" value="UniProtKB-KW"/>
</dbReference>
<evidence type="ECO:0000259" key="9">
    <source>
        <dbReference type="Pfam" id="PF13359"/>
    </source>
</evidence>
<keyword evidence="11" id="KW-1185">Reference proteome</keyword>
<evidence type="ECO:0000256" key="8">
    <source>
        <dbReference type="SAM" id="Phobius"/>
    </source>
</evidence>